<dbReference type="InterPro" id="IPR001611">
    <property type="entry name" value="Leu-rich_rpt"/>
</dbReference>
<dbReference type="InterPro" id="IPR032675">
    <property type="entry name" value="LRR_dom_sf"/>
</dbReference>
<dbReference type="InterPro" id="IPR025875">
    <property type="entry name" value="Leu-rich_rpt_4"/>
</dbReference>
<keyword evidence="2" id="KW-0677">Repeat</keyword>
<dbReference type="AlphaFoldDB" id="M6WI97"/>
<evidence type="ECO:0000313" key="4">
    <source>
        <dbReference type="EMBL" id="EMO64909.1"/>
    </source>
</evidence>
<dbReference type="EMBL" id="AKWF02000018">
    <property type="protein sequence ID" value="EMO64909.1"/>
    <property type="molecule type" value="Genomic_DNA"/>
</dbReference>
<protein>
    <submittedName>
        <fullName evidence="4">Leucine rich repeat protein</fullName>
    </submittedName>
</protein>
<sequence>MFERSAKTFKRKIQKRLLGKKGAKANQDKPSQKSKSSERAPSVKTAVSKQGKNEWWKYLVWILDKRDSATESNIYSLSEDGVLSAPPSDEKLSQGTEIRFRGLTSLVELPLDKMSVLDTLETYPEEKKDPKLSSLDGIERASGLIHLDVERNQDISDLSPLSKLPNLKTFSGSNNSIKDLSPLSQCKNLNALYLNKNKISDVSPLSSLSKMETLWLADNPIQDILPLVGLKKLKELKVSLKLPKENLAKFEKLRPDVKISF</sequence>
<name>M6WI97_LEPBO</name>
<dbReference type="Gene3D" id="3.80.10.10">
    <property type="entry name" value="Ribonuclease Inhibitor"/>
    <property type="match status" value="1"/>
</dbReference>
<evidence type="ECO:0000256" key="2">
    <source>
        <dbReference type="ARBA" id="ARBA00022737"/>
    </source>
</evidence>
<gene>
    <name evidence="4" type="ORF">LEP1GSC133_2670</name>
</gene>
<comment type="caution">
    <text evidence="4">The sequence shown here is derived from an EMBL/GenBank/DDBJ whole genome shotgun (WGS) entry which is preliminary data.</text>
</comment>
<proteinExistence type="predicted"/>
<keyword evidence="1" id="KW-0433">Leucine-rich repeat</keyword>
<reference evidence="4 5" key="1">
    <citation type="submission" date="2013-01" db="EMBL/GenBank/DDBJ databases">
        <authorList>
            <person name="Harkins D.M."/>
            <person name="Durkin A.S."/>
            <person name="Brinkac L.M."/>
            <person name="Haft D.H."/>
            <person name="Selengut J.D."/>
            <person name="Sanka R."/>
            <person name="DePew J."/>
            <person name="Purushe J."/>
            <person name="Picardeau M."/>
            <person name="Werts C."/>
            <person name="Goarant C."/>
            <person name="Vinetz J.M."/>
            <person name="Sutton G.G."/>
            <person name="Nierman W.C."/>
            <person name="Fouts D.E."/>
        </authorList>
    </citation>
    <scope>NUCLEOTIDE SEQUENCE [LARGE SCALE GENOMIC DNA]</scope>
    <source>
        <strain evidence="4 5">200901868</strain>
    </source>
</reference>
<dbReference type="STRING" id="1192866.LEP1GSC133_2670"/>
<accession>M6WI97</accession>
<feature type="compositionally biased region" description="Basic residues" evidence="3">
    <location>
        <begin position="7"/>
        <end position="23"/>
    </location>
</feature>
<dbReference type="PANTHER" id="PTHR46652:SF3">
    <property type="entry name" value="LEUCINE-RICH REPEAT-CONTAINING PROTEIN 9"/>
    <property type="match status" value="1"/>
</dbReference>
<feature type="region of interest" description="Disordered" evidence="3">
    <location>
        <begin position="1"/>
        <end position="48"/>
    </location>
</feature>
<dbReference type="PROSITE" id="PS51450">
    <property type="entry name" value="LRR"/>
    <property type="match status" value="3"/>
</dbReference>
<dbReference type="Pfam" id="PF12799">
    <property type="entry name" value="LRR_4"/>
    <property type="match status" value="1"/>
</dbReference>
<dbReference type="PANTHER" id="PTHR46652">
    <property type="entry name" value="LEUCINE-RICH REPEAT AND IQ DOMAIN-CONTAINING PROTEIN 1-RELATED"/>
    <property type="match status" value="1"/>
</dbReference>
<dbReference type="SUPFAM" id="SSF52058">
    <property type="entry name" value="L domain-like"/>
    <property type="match status" value="1"/>
</dbReference>
<dbReference type="SMART" id="SM00365">
    <property type="entry name" value="LRR_SD22"/>
    <property type="match status" value="3"/>
</dbReference>
<evidence type="ECO:0000313" key="5">
    <source>
        <dbReference type="Proteomes" id="UP000012159"/>
    </source>
</evidence>
<evidence type="ECO:0000256" key="3">
    <source>
        <dbReference type="SAM" id="MobiDB-lite"/>
    </source>
</evidence>
<feature type="compositionally biased region" description="Basic and acidic residues" evidence="3">
    <location>
        <begin position="26"/>
        <end position="38"/>
    </location>
</feature>
<dbReference type="InterPro" id="IPR050836">
    <property type="entry name" value="SDS22/Internalin_LRR"/>
</dbReference>
<organism evidence="4 5">
    <name type="scientific">Leptospira borgpetersenii serovar Pomona str. 200901868</name>
    <dbReference type="NCBI Taxonomy" id="1192866"/>
    <lineage>
        <taxon>Bacteria</taxon>
        <taxon>Pseudomonadati</taxon>
        <taxon>Spirochaetota</taxon>
        <taxon>Spirochaetia</taxon>
        <taxon>Leptospirales</taxon>
        <taxon>Leptospiraceae</taxon>
        <taxon>Leptospira</taxon>
    </lineage>
</organism>
<evidence type="ECO:0000256" key="1">
    <source>
        <dbReference type="ARBA" id="ARBA00022614"/>
    </source>
</evidence>
<dbReference type="Proteomes" id="UP000012159">
    <property type="component" value="Unassembled WGS sequence"/>
</dbReference>